<evidence type="ECO:0000313" key="6">
    <source>
        <dbReference type="EMBL" id="PIE34509.1"/>
    </source>
</evidence>
<comment type="subunit">
    <text evidence="3">The glycine cleavage system is composed of four proteins: P, T, L and H.</text>
</comment>
<evidence type="ECO:0000256" key="3">
    <source>
        <dbReference type="HAMAP-Rule" id="MF_00272"/>
    </source>
</evidence>
<protein>
    <recommendedName>
        <fullName evidence="3">Glycine cleavage system H protein</fullName>
    </recommendedName>
</protein>
<dbReference type="GO" id="GO:0005829">
    <property type="term" value="C:cytosol"/>
    <property type="evidence" value="ECO:0007669"/>
    <property type="project" value="TreeGrafter"/>
</dbReference>
<dbReference type="CDD" id="cd06848">
    <property type="entry name" value="GCS_H"/>
    <property type="match status" value="1"/>
</dbReference>
<dbReference type="GO" id="GO:0019464">
    <property type="term" value="P:glycine decarboxylation via glycine cleavage system"/>
    <property type="evidence" value="ECO:0007669"/>
    <property type="project" value="UniProtKB-UniRule"/>
</dbReference>
<comment type="caution">
    <text evidence="6">The sequence shown here is derived from an EMBL/GenBank/DDBJ whole genome shotgun (WGS) entry which is preliminary data.</text>
</comment>
<dbReference type="InterPro" id="IPR000089">
    <property type="entry name" value="Biotin_lipoyl"/>
</dbReference>
<sequence>MNVPQDLAYSQDHEWARSSEAGPVRVGITEYAQDALGDIVFVDLPEVGDTVEAGEMIGELESTKSVSELYAPISGKIVAVNDNLADAPETVNDDPYGEGWLVEIEPSDPSEMDGLLDAGAYLTLTEG</sequence>
<dbReference type="InterPro" id="IPR011053">
    <property type="entry name" value="Single_hybrid_motif"/>
</dbReference>
<dbReference type="Gene3D" id="2.40.50.100">
    <property type="match status" value="1"/>
</dbReference>
<proteinExistence type="inferred from homology"/>
<dbReference type="NCBIfam" id="TIGR00527">
    <property type="entry name" value="gcvH"/>
    <property type="match status" value="1"/>
</dbReference>
<name>A0A2G6KI77_9ACTN</name>
<dbReference type="Pfam" id="PF01597">
    <property type="entry name" value="GCV_H"/>
    <property type="match status" value="1"/>
</dbReference>
<reference evidence="6 7" key="1">
    <citation type="submission" date="2017-10" db="EMBL/GenBank/DDBJ databases">
        <title>Novel microbial diversity and functional potential in the marine mammal oral microbiome.</title>
        <authorList>
            <person name="Dudek N.K."/>
            <person name="Sun C.L."/>
            <person name="Burstein D."/>
            <person name="Kantor R.S."/>
            <person name="Aliaga Goltsman D.S."/>
            <person name="Bik E.M."/>
            <person name="Thomas B.C."/>
            <person name="Banfield J.F."/>
            <person name="Relman D.A."/>
        </authorList>
    </citation>
    <scope>NUCLEOTIDE SEQUENCE [LARGE SCALE GENOMIC DNA]</scope>
    <source>
        <strain evidence="6">DOLJORAL78_61_10</strain>
    </source>
</reference>
<keyword evidence="2 3" id="KW-0450">Lipoyl</keyword>
<dbReference type="HAMAP" id="MF_00272">
    <property type="entry name" value="GcvH"/>
    <property type="match status" value="1"/>
</dbReference>
<dbReference type="SUPFAM" id="SSF51230">
    <property type="entry name" value="Single hybrid motif"/>
    <property type="match status" value="1"/>
</dbReference>
<evidence type="ECO:0000313" key="7">
    <source>
        <dbReference type="Proteomes" id="UP000230914"/>
    </source>
</evidence>
<dbReference type="InterPro" id="IPR002930">
    <property type="entry name" value="GCV_H"/>
</dbReference>
<comment type="similarity">
    <text evidence="1 3">Belongs to the GcvH family.</text>
</comment>
<organism evidence="6 7">
    <name type="scientific">Ilumatobacter coccineus</name>
    <dbReference type="NCBI Taxonomy" id="467094"/>
    <lineage>
        <taxon>Bacteria</taxon>
        <taxon>Bacillati</taxon>
        <taxon>Actinomycetota</taxon>
        <taxon>Acidimicrobiia</taxon>
        <taxon>Acidimicrobiales</taxon>
        <taxon>Ilumatobacteraceae</taxon>
        <taxon>Ilumatobacter</taxon>
    </lineage>
</organism>
<evidence type="ECO:0000256" key="4">
    <source>
        <dbReference type="PIRSR" id="PIRSR617453-50"/>
    </source>
</evidence>
<evidence type="ECO:0000256" key="1">
    <source>
        <dbReference type="ARBA" id="ARBA00009249"/>
    </source>
</evidence>
<dbReference type="InterPro" id="IPR017453">
    <property type="entry name" value="GCV_H_sub"/>
</dbReference>
<comment type="function">
    <text evidence="3">The glycine cleavage system catalyzes the degradation of glycine. The H protein shuttles the methylamine group of glycine from the P protein to the T protein.</text>
</comment>
<feature type="domain" description="Lipoyl-binding" evidence="5">
    <location>
        <begin position="23"/>
        <end position="105"/>
    </location>
</feature>
<evidence type="ECO:0000259" key="5">
    <source>
        <dbReference type="PROSITE" id="PS50968"/>
    </source>
</evidence>
<evidence type="ECO:0000256" key="2">
    <source>
        <dbReference type="ARBA" id="ARBA00022823"/>
    </source>
</evidence>
<dbReference type="InterPro" id="IPR033753">
    <property type="entry name" value="GCV_H/Fam206"/>
</dbReference>
<dbReference type="Proteomes" id="UP000230914">
    <property type="component" value="Unassembled WGS sequence"/>
</dbReference>
<dbReference type="GO" id="GO:0009249">
    <property type="term" value="P:protein lipoylation"/>
    <property type="evidence" value="ECO:0007669"/>
    <property type="project" value="TreeGrafter"/>
</dbReference>
<comment type="cofactor">
    <cofactor evidence="3">
        <name>(R)-lipoate</name>
        <dbReference type="ChEBI" id="CHEBI:83088"/>
    </cofactor>
    <text evidence="3">Binds 1 lipoyl cofactor covalently.</text>
</comment>
<accession>A0A2G6KI77</accession>
<dbReference type="PANTHER" id="PTHR11715">
    <property type="entry name" value="GLYCINE CLEAVAGE SYSTEM H PROTEIN"/>
    <property type="match status" value="1"/>
</dbReference>
<dbReference type="PANTHER" id="PTHR11715:SF3">
    <property type="entry name" value="GLYCINE CLEAVAGE SYSTEM H PROTEIN-RELATED"/>
    <property type="match status" value="1"/>
</dbReference>
<gene>
    <name evidence="3 6" type="primary">gcvH</name>
    <name evidence="6" type="ORF">CSA55_00605</name>
</gene>
<dbReference type="PROSITE" id="PS50968">
    <property type="entry name" value="BIOTINYL_LIPOYL"/>
    <property type="match status" value="1"/>
</dbReference>
<dbReference type="EMBL" id="PDSL01000017">
    <property type="protein sequence ID" value="PIE34509.1"/>
    <property type="molecule type" value="Genomic_DNA"/>
</dbReference>
<dbReference type="AlphaFoldDB" id="A0A2G6KI77"/>
<dbReference type="GO" id="GO:0005960">
    <property type="term" value="C:glycine cleavage complex"/>
    <property type="evidence" value="ECO:0007669"/>
    <property type="project" value="InterPro"/>
</dbReference>
<dbReference type="NCBIfam" id="NF002270">
    <property type="entry name" value="PRK01202.1"/>
    <property type="match status" value="1"/>
</dbReference>
<feature type="modified residue" description="N6-lipoyllysine" evidence="3 4">
    <location>
        <position position="64"/>
    </location>
</feature>